<organism evidence="1 2">
    <name type="scientific">Moorena producens PAL-8-15-08-1</name>
    <dbReference type="NCBI Taxonomy" id="1458985"/>
    <lineage>
        <taxon>Bacteria</taxon>
        <taxon>Bacillati</taxon>
        <taxon>Cyanobacteriota</taxon>
        <taxon>Cyanophyceae</taxon>
        <taxon>Coleofasciculales</taxon>
        <taxon>Coleofasciculaceae</taxon>
        <taxon>Moorena</taxon>
    </lineage>
</organism>
<evidence type="ECO:0000313" key="1">
    <source>
        <dbReference type="EMBL" id="AOX02903.1"/>
    </source>
</evidence>
<dbReference type="AlphaFoldDB" id="A0A1D8TZA8"/>
<accession>A0A1D8TZA8</accession>
<name>A0A1D8TZA8_9CYAN</name>
<evidence type="ECO:0008006" key="3">
    <source>
        <dbReference type="Google" id="ProtNLM"/>
    </source>
</evidence>
<sequence length="119" mass="13965">MDLKYYNEEPYDAKVSRTVLKTSQGRRLLGLVQQNVERAIKRFFDNCKKKIPGKKGYPRFKKHSRSVEYKQSGWKLSPDKKSINFTDNKGIGQVKIKGTWDLWRLCDSLTRNHILNMGD</sequence>
<dbReference type="Proteomes" id="UP000177870">
    <property type="component" value="Chromosome"/>
</dbReference>
<protein>
    <recommendedName>
        <fullName evidence="3">Transposase</fullName>
    </recommendedName>
</protein>
<gene>
    <name evidence="1" type="ORF">BJP34_28760</name>
</gene>
<dbReference type="STRING" id="1458985.BJP34_28760"/>
<reference evidence="2" key="1">
    <citation type="submission" date="2016-10" db="EMBL/GenBank/DDBJ databases">
        <title>Comparative genomics uncovers the prolific and rare metabolic potential of the cyanobacterial genus Moorea.</title>
        <authorList>
            <person name="Leao T."/>
            <person name="Castelao G."/>
            <person name="Korobeynikov A."/>
            <person name="Monroe E.A."/>
            <person name="Podell S."/>
            <person name="Glukhov E."/>
            <person name="Allen E."/>
            <person name="Gerwick W.H."/>
            <person name="Gerwick L."/>
        </authorList>
    </citation>
    <scope>NUCLEOTIDE SEQUENCE [LARGE SCALE GENOMIC DNA]</scope>
    <source>
        <strain evidence="2">PAL-8-15-08-1</strain>
    </source>
</reference>
<proteinExistence type="predicted"/>
<dbReference type="EMBL" id="CP017599">
    <property type="protein sequence ID" value="AOX02903.1"/>
    <property type="molecule type" value="Genomic_DNA"/>
</dbReference>
<dbReference type="KEGG" id="mpro:BJP34_28760"/>
<evidence type="ECO:0000313" key="2">
    <source>
        <dbReference type="Proteomes" id="UP000177870"/>
    </source>
</evidence>